<dbReference type="Proteomes" id="UP001277761">
    <property type="component" value="Unassembled WGS sequence"/>
</dbReference>
<evidence type="ECO:0000256" key="2">
    <source>
        <dbReference type="ARBA" id="ARBA00023002"/>
    </source>
</evidence>
<evidence type="ECO:0000313" key="5">
    <source>
        <dbReference type="EMBL" id="MDX8150172.1"/>
    </source>
</evidence>
<dbReference type="SUPFAM" id="SSF51735">
    <property type="entry name" value="NAD(P)-binding Rossmann-fold domains"/>
    <property type="match status" value="1"/>
</dbReference>
<organism evidence="5 6">
    <name type="scientific">Patulibacter brassicae</name>
    <dbReference type="NCBI Taxonomy" id="1705717"/>
    <lineage>
        <taxon>Bacteria</taxon>
        <taxon>Bacillati</taxon>
        <taxon>Actinomycetota</taxon>
        <taxon>Thermoleophilia</taxon>
        <taxon>Solirubrobacterales</taxon>
        <taxon>Patulibacteraceae</taxon>
        <taxon>Patulibacter</taxon>
    </lineage>
</organism>
<keyword evidence="2" id="KW-0560">Oxidoreductase</keyword>
<feature type="domain" description="Ketoreductase" evidence="4">
    <location>
        <begin position="9"/>
        <end position="189"/>
    </location>
</feature>
<dbReference type="PROSITE" id="PS00061">
    <property type="entry name" value="ADH_SHORT"/>
    <property type="match status" value="1"/>
</dbReference>
<dbReference type="SMART" id="SM00822">
    <property type="entry name" value="PKS_KR"/>
    <property type="match status" value="1"/>
</dbReference>
<keyword evidence="6" id="KW-1185">Reference proteome</keyword>
<gene>
    <name evidence="5" type="ORF">SK069_01075</name>
</gene>
<dbReference type="InterPro" id="IPR057326">
    <property type="entry name" value="KR_dom"/>
</dbReference>
<dbReference type="PANTHER" id="PTHR44196">
    <property type="entry name" value="DEHYDROGENASE/REDUCTASE SDR FAMILY MEMBER 7B"/>
    <property type="match status" value="1"/>
</dbReference>
<dbReference type="PRINTS" id="PR00080">
    <property type="entry name" value="SDRFAMILY"/>
</dbReference>
<evidence type="ECO:0000259" key="4">
    <source>
        <dbReference type="SMART" id="SM00822"/>
    </source>
</evidence>
<dbReference type="InterPro" id="IPR020904">
    <property type="entry name" value="Sc_DH/Rdtase_CS"/>
</dbReference>
<reference evidence="5 6" key="1">
    <citation type="submission" date="2023-11" db="EMBL/GenBank/DDBJ databases">
        <authorList>
            <person name="Xu M."/>
            <person name="Jiang T."/>
        </authorList>
    </citation>
    <scope>NUCLEOTIDE SEQUENCE [LARGE SCALE GENOMIC DNA]</scope>
    <source>
        <strain evidence="5 6">SD</strain>
    </source>
</reference>
<comment type="similarity">
    <text evidence="1 3">Belongs to the short-chain dehydrogenases/reductases (SDR) family.</text>
</comment>
<dbReference type="Pfam" id="PF00106">
    <property type="entry name" value="adh_short"/>
    <property type="match status" value="1"/>
</dbReference>
<dbReference type="Gene3D" id="3.40.50.720">
    <property type="entry name" value="NAD(P)-binding Rossmann-like Domain"/>
    <property type="match status" value="1"/>
</dbReference>
<dbReference type="PRINTS" id="PR00081">
    <property type="entry name" value="GDHRDH"/>
</dbReference>
<comment type="caution">
    <text evidence="5">The sequence shown here is derived from an EMBL/GenBank/DDBJ whole genome shotgun (WGS) entry which is preliminary data.</text>
</comment>
<proteinExistence type="inferred from homology"/>
<evidence type="ECO:0000256" key="1">
    <source>
        <dbReference type="ARBA" id="ARBA00006484"/>
    </source>
</evidence>
<dbReference type="InterPro" id="IPR036291">
    <property type="entry name" value="NAD(P)-bd_dom_sf"/>
</dbReference>
<evidence type="ECO:0000256" key="3">
    <source>
        <dbReference type="RuleBase" id="RU000363"/>
    </source>
</evidence>
<evidence type="ECO:0000313" key="6">
    <source>
        <dbReference type="Proteomes" id="UP001277761"/>
    </source>
</evidence>
<protein>
    <submittedName>
        <fullName evidence="5">SDR family oxidoreductase</fullName>
    </submittedName>
</protein>
<dbReference type="RefSeq" id="WP_319952324.1">
    <property type="nucleotide sequence ID" value="NZ_JAXAVX010000001.1"/>
</dbReference>
<sequence length="274" mass="29012">MSDLSVSGRTAVITGAGSGIGRALAQRLAAHGSPVAIVDWDEEGLQETADSIAGPVLHRKLDVRDRQAQMAFAAEASEWAPAPIGMVVNNAGVTVSQSVSGAAVEDDEWVMDVNFWGVVHGTRAWLPILERQGSGAIVNVSSIFGLMGWPTQSAYCASKAAVKGFTESLRHELHGTGLRAIAVHPGGVATRIVDNARFHHDDQGGTDHGKLSADFAKVARTSPAKAAETIHRGVERGKDRILIGPDAHAVSLLVRAAPVRYFSIVRALDPLIRR</sequence>
<dbReference type="PANTHER" id="PTHR44196:SF1">
    <property type="entry name" value="DEHYDROGENASE_REDUCTASE SDR FAMILY MEMBER 7B"/>
    <property type="match status" value="1"/>
</dbReference>
<dbReference type="EMBL" id="JAXAVX010000001">
    <property type="protein sequence ID" value="MDX8150172.1"/>
    <property type="molecule type" value="Genomic_DNA"/>
</dbReference>
<dbReference type="InterPro" id="IPR002347">
    <property type="entry name" value="SDR_fam"/>
</dbReference>
<name>A0ABU4VEI7_9ACTN</name>
<accession>A0ABU4VEI7</accession>